<dbReference type="SMART" id="SM00382">
    <property type="entry name" value="AAA"/>
    <property type="match status" value="1"/>
</dbReference>
<dbReference type="AlphaFoldDB" id="A0A1V4EQP7"/>
<dbReference type="Pfam" id="PF00005">
    <property type="entry name" value="ABC_tran"/>
    <property type="match status" value="1"/>
</dbReference>
<dbReference type="InterPro" id="IPR003593">
    <property type="entry name" value="AAA+_ATPase"/>
</dbReference>
<dbReference type="Proteomes" id="UP000190229">
    <property type="component" value="Unassembled WGS sequence"/>
</dbReference>
<accession>A0A1V4EQP7</accession>
<dbReference type="InterPro" id="IPR027417">
    <property type="entry name" value="P-loop_NTPase"/>
</dbReference>
<dbReference type="EMBL" id="MWPS01000046">
    <property type="protein sequence ID" value="OPG14978.1"/>
    <property type="molecule type" value="Genomic_DNA"/>
</dbReference>
<dbReference type="SUPFAM" id="SSF52540">
    <property type="entry name" value="P-loop containing nucleoside triphosphate hydrolases"/>
    <property type="match status" value="1"/>
</dbReference>
<comment type="caution">
    <text evidence="5">The sequence shown here is derived from an EMBL/GenBank/DDBJ whole genome shotgun (WGS) entry which is preliminary data.</text>
</comment>
<keyword evidence="3 5" id="KW-0067">ATP-binding</keyword>
<dbReference type="Gene3D" id="3.40.50.300">
    <property type="entry name" value="P-loop containing nucleotide triphosphate hydrolases"/>
    <property type="match status" value="1"/>
</dbReference>
<name>A0A1V4EQP7_9BACL</name>
<dbReference type="RefSeq" id="WP_079291774.1">
    <property type="nucleotide sequence ID" value="NZ_MWPS01000046.1"/>
</dbReference>
<dbReference type="PROSITE" id="PS50893">
    <property type="entry name" value="ABC_TRANSPORTER_2"/>
    <property type="match status" value="1"/>
</dbReference>
<gene>
    <name evidence="5" type="ORF">B2M26_14150</name>
</gene>
<keyword evidence="1" id="KW-0813">Transport</keyword>
<dbReference type="GO" id="GO:0005524">
    <property type="term" value="F:ATP binding"/>
    <property type="evidence" value="ECO:0007669"/>
    <property type="project" value="UniProtKB-KW"/>
</dbReference>
<dbReference type="CDD" id="cd03230">
    <property type="entry name" value="ABC_DR_subfamily_A"/>
    <property type="match status" value="1"/>
</dbReference>
<organism evidence="5 6">
    <name type="scientific">Ferroacidibacillus organovorans</name>
    <dbReference type="NCBI Taxonomy" id="1765683"/>
    <lineage>
        <taxon>Bacteria</taxon>
        <taxon>Bacillati</taxon>
        <taxon>Bacillota</taxon>
        <taxon>Bacilli</taxon>
        <taxon>Bacillales</taxon>
        <taxon>Alicyclobacillaceae</taxon>
        <taxon>Ferroacidibacillus</taxon>
    </lineage>
</organism>
<evidence type="ECO:0000313" key="6">
    <source>
        <dbReference type="Proteomes" id="UP000190229"/>
    </source>
</evidence>
<evidence type="ECO:0000256" key="2">
    <source>
        <dbReference type="ARBA" id="ARBA00022741"/>
    </source>
</evidence>
<dbReference type="GO" id="GO:0016887">
    <property type="term" value="F:ATP hydrolysis activity"/>
    <property type="evidence" value="ECO:0007669"/>
    <property type="project" value="InterPro"/>
</dbReference>
<keyword evidence="6" id="KW-1185">Reference proteome</keyword>
<evidence type="ECO:0000259" key="4">
    <source>
        <dbReference type="PROSITE" id="PS50893"/>
    </source>
</evidence>
<feature type="domain" description="ABC transporter" evidence="4">
    <location>
        <begin position="5"/>
        <end position="228"/>
    </location>
</feature>
<dbReference type="InterPro" id="IPR050763">
    <property type="entry name" value="ABC_transporter_ATP-binding"/>
</dbReference>
<protein>
    <submittedName>
        <fullName evidence="5">ABC transporter ATP-binding protein</fullName>
    </submittedName>
</protein>
<evidence type="ECO:0000256" key="1">
    <source>
        <dbReference type="ARBA" id="ARBA00022448"/>
    </source>
</evidence>
<reference evidence="5 6" key="1">
    <citation type="submission" date="2017-02" db="EMBL/GenBank/DDBJ databases">
        <title>Draft genome of Acidibacillus ferrooxidans Huett2.</title>
        <authorList>
            <person name="Schopf S."/>
        </authorList>
    </citation>
    <scope>NUCLEOTIDE SEQUENCE [LARGE SCALE GENOMIC DNA]</scope>
    <source>
        <strain evidence="5 6">Huett2</strain>
    </source>
</reference>
<dbReference type="InterPro" id="IPR003439">
    <property type="entry name" value="ABC_transporter-like_ATP-bd"/>
</dbReference>
<evidence type="ECO:0000256" key="3">
    <source>
        <dbReference type="ARBA" id="ARBA00022840"/>
    </source>
</evidence>
<sequence length="299" mass="32755">MSTVIEMENVSKMFGKKRAVHSMSFAMERGHSVALLGPNGAGKTTSIAMMLGLTKPTSGRVCLFSGDPKSATSHERIGVMLQEVSVPPRLSVRETIDMFRGFYPKPLPTDRLLQLSGLTEDQKTMAQKLSGGKMRRLQFALALAGDPDVLFLDEPTVGMDVASRRTFWDEVRSFLRAGKTLMLTTHDLQEADMLADRIVVMQNGAVIADAPPESIKMQFGGRTVSFVAGPDIDFDRLRMLPDVTDVQTVGQQVTVRTQNSDALLKTLILEAWDIRDIQVHGGGLEDAFVRLTAEGGESQ</sequence>
<dbReference type="PANTHER" id="PTHR42711">
    <property type="entry name" value="ABC TRANSPORTER ATP-BINDING PROTEIN"/>
    <property type="match status" value="1"/>
</dbReference>
<evidence type="ECO:0000313" key="5">
    <source>
        <dbReference type="EMBL" id="OPG14978.1"/>
    </source>
</evidence>
<proteinExistence type="predicted"/>
<dbReference type="PANTHER" id="PTHR42711:SF17">
    <property type="entry name" value="ABC TRANSPORTER ATP-BINDING PROTEIN"/>
    <property type="match status" value="1"/>
</dbReference>
<keyword evidence="2" id="KW-0547">Nucleotide-binding</keyword>